<reference evidence="2 3" key="1">
    <citation type="submission" date="2004-11" db="EMBL/GenBank/DDBJ databases">
        <title>Complete genome sequence of Thermus thermophilus HB8.</title>
        <authorList>
            <person name="Masui R."/>
            <person name="Kurokawa K."/>
            <person name="Nakagawa N."/>
            <person name="Tokunaga F."/>
            <person name="Koyama Y."/>
            <person name="Shibata T."/>
            <person name="Oshima T."/>
            <person name="Yokoyama S."/>
            <person name="Yasunaga T."/>
            <person name="Kuramitsu S."/>
        </authorList>
    </citation>
    <scope>NUCLEOTIDE SEQUENCE [LARGE SCALE GENOMIC DNA]</scope>
    <source>
        <strain evidence="3">ATCC 27634 / DSM 579 / HB8</strain>
    </source>
</reference>
<name>Q5SH36_THET8</name>
<dbReference type="EMBL" id="AP008226">
    <property type="protein sequence ID" value="BAD71717.1"/>
    <property type="molecule type" value="Genomic_DNA"/>
</dbReference>
<organism evidence="2 3">
    <name type="scientific">Thermus thermophilus (strain ATCC 27634 / DSM 579 / HB8)</name>
    <dbReference type="NCBI Taxonomy" id="300852"/>
    <lineage>
        <taxon>Bacteria</taxon>
        <taxon>Thermotogati</taxon>
        <taxon>Deinococcota</taxon>
        <taxon>Deinococci</taxon>
        <taxon>Thermales</taxon>
        <taxon>Thermaceae</taxon>
        <taxon>Thermus</taxon>
    </lineage>
</organism>
<sequence>MGGATSRARRRQCSRTSLGLASLRRKPRLPIRREIYTRPPDLCKASPRPLDKGA</sequence>
<protein>
    <submittedName>
        <fullName evidence="2">Uncharacterized protein</fullName>
    </submittedName>
</protein>
<dbReference type="Proteomes" id="UP000000532">
    <property type="component" value="Chromosome"/>
</dbReference>
<keyword evidence="3" id="KW-1185">Reference proteome</keyword>
<dbReference type="EnsemblBacteria" id="BAD71717">
    <property type="protein sequence ID" value="BAD71717"/>
    <property type="gene ID" value="BAD71717"/>
</dbReference>
<dbReference type="PhylomeDB" id="Q5SH36"/>
<proteinExistence type="predicted"/>
<dbReference type="HOGENOM" id="CLU_3048974_0_0_0"/>
<accession>Q5SH36</accession>
<gene>
    <name evidence="2" type="ordered locus">TTHA1894</name>
</gene>
<dbReference type="KEGG" id="ttj:TTHA1894"/>
<evidence type="ECO:0000313" key="3">
    <source>
        <dbReference type="Proteomes" id="UP000000532"/>
    </source>
</evidence>
<evidence type="ECO:0000256" key="1">
    <source>
        <dbReference type="SAM" id="MobiDB-lite"/>
    </source>
</evidence>
<feature type="region of interest" description="Disordered" evidence="1">
    <location>
        <begin position="1"/>
        <end position="54"/>
    </location>
</feature>
<dbReference type="AlphaFoldDB" id="Q5SH36"/>
<evidence type="ECO:0000313" key="2">
    <source>
        <dbReference type="EMBL" id="BAD71717.1"/>
    </source>
</evidence>